<proteinExistence type="predicted"/>
<evidence type="ECO:0000313" key="3">
    <source>
        <dbReference type="Proteomes" id="UP000005239"/>
    </source>
</evidence>
<gene>
    <name evidence="2" type="primary">WBGene00280502</name>
</gene>
<reference evidence="3" key="1">
    <citation type="journal article" date="2008" name="Nat. Genet.">
        <title>The Pristionchus pacificus genome provides a unique perspective on nematode lifestyle and parasitism.</title>
        <authorList>
            <person name="Dieterich C."/>
            <person name="Clifton S.W."/>
            <person name="Schuster L.N."/>
            <person name="Chinwalla A."/>
            <person name="Delehaunty K."/>
            <person name="Dinkelacker I."/>
            <person name="Fulton L."/>
            <person name="Fulton R."/>
            <person name="Godfrey J."/>
            <person name="Minx P."/>
            <person name="Mitreva M."/>
            <person name="Roeseler W."/>
            <person name="Tian H."/>
            <person name="Witte H."/>
            <person name="Yang S.P."/>
            <person name="Wilson R.K."/>
            <person name="Sommer R.J."/>
        </authorList>
    </citation>
    <scope>NUCLEOTIDE SEQUENCE [LARGE SCALE GENOMIC DNA]</scope>
    <source>
        <strain evidence="3">PS312</strain>
    </source>
</reference>
<accession>A0A8R1UW56</accession>
<accession>A0A454Y226</accession>
<keyword evidence="3" id="KW-1185">Reference proteome</keyword>
<protein>
    <submittedName>
        <fullName evidence="2">Uncharacterized protein</fullName>
    </submittedName>
</protein>
<feature type="region of interest" description="Disordered" evidence="1">
    <location>
        <begin position="34"/>
        <end position="68"/>
    </location>
</feature>
<name>A0A454Y226_PRIPA</name>
<organism evidence="2 3">
    <name type="scientific">Pristionchus pacificus</name>
    <name type="common">Parasitic nematode worm</name>
    <dbReference type="NCBI Taxonomy" id="54126"/>
    <lineage>
        <taxon>Eukaryota</taxon>
        <taxon>Metazoa</taxon>
        <taxon>Ecdysozoa</taxon>
        <taxon>Nematoda</taxon>
        <taxon>Chromadorea</taxon>
        <taxon>Rhabditida</taxon>
        <taxon>Rhabditina</taxon>
        <taxon>Diplogasteromorpha</taxon>
        <taxon>Diplogasteroidea</taxon>
        <taxon>Neodiplogasteridae</taxon>
        <taxon>Pristionchus</taxon>
    </lineage>
</organism>
<evidence type="ECO:0000256" key="1">
    <source>
        <dbReference type="SAM" id="MobiDB-lite"/>
    </source>
</evidence>
<sequence>MAAAAANSAHLAVPIVAAPRDAALLRALNIVGRRADGARRSRSSIDPRTQIPYPQPDSQHSGVVGFPQSAEHQSNSCIQYVEVLSGSVVVREMNSTEESKEYHQQV</sequence>
<dbReference type="Proteomes" id="UP000005239">
    <property type="component" value="Unassembled WGS sequence"/>
</dbReference>
<reference evidence="2" key="2">
    <citation type="submission" date="2022-06" db="UniProtKB">
        <authorList>
            <consortium name="EnsemblMetazoa"/>
        </authorList>
    </citation>
    <scope>IDENTIFICATION</scope>
    <source>
        <strain evidence="2">PS312</strain>
    </source>
</reference>
<dbReference type="AlphaFoldDB" id="A0A454Y226"/>
<evidence type="ECO:0000313" key="2">
    <source>
        <dbReference type="EnsemblMetazoa" id="PPA42133.1"/>
    </source>
</evidence>
<dbReference type="EnsemblMetazoa" id="PPA42133.1">
    <property type="protein sequence ID" value="PPA42133.1"/>
    <property type="gene ID" value="WBGene00280502"/>
</dbReference>
<feature type="compositionally biased region" description="Basic and acidic residues" evidence="1">
    <location>
        <begin position="34"/>
        <end position="45"/>
    </location>
</feature>